<evidence type="ECO:0000313" key="1">
    <source>
        <dbReference type="EMBL" id="UNY41763.1"/>
    </source>
</evidence>
<reference evidence="1" key="1">
    <citation type="submission" date="2022-02" db="EMBL/GenBank/DDBJ databases">
        <title>Burkholderia cenocepacia phage Milagro.</title>
        <authorList>
            <person name="Le T."/>
            <person name="Yao G."/>
            <person name="Liu M."/>
            <person name="Gonzalez C."/>
        </authorList>
    </citation>
    <scope>NUCLEOTIDE SEQUENCE</scope>
</reference>
<dbReference type="EMBL" id="OM638609">
    <property type="protein sequence ID" value="UNY41763.1"/>
    <property type="molecule type" value="Genomic_DNA"/>
</dbReference>
<protein>
    <submittedName>
        <fullName evidence="1">Uncharacterized protein</fullName>
    </submittedName>
</protein>
<name>A0AAE9K4U0_9CAUD</name>
<organism evidence="1 2">
    <name type="scientific">Burkholderia phage Milagro</name>
    <dbReference type="NCBI Taxonomy" id="2924901"/>
    <lineage>
        <taxon>Viruses</taxon>
        <taxon>Duplodnaviria</taxon>
        <taxon>Heunggongvirae</taxon>
        <taxon>Uroviricota</taxon>
        <taxon>Caudoviricetes</taxon>
        <taxon>Peduoviridae</taxon>
        <taxon>Kayeltresvirus</taxon>
        <taxon>Kayeltresvirus milagro</taxon>
    </lineage>
</organism>
<dbReference type="Proteomes" id="UP000831591">
    <property type="component" value="Segment"/>
</dbReference>
<gene>
    <name evidence="1" type="ORF">CPT_Milagro_044</name>
</gene>
<keyword evidence="2" id="KW-1185">Reference proteome</keyword>
<evidence type="ECO:0000313" key="2">
    <source>
        <dbReference type="Proteomes" id="UP000831591"/>
    </source>
</evidence>
<sequence>MACMFERFFFTGGQSAGSSGHTSEDRPVAMSMCRYAGEAEEGNCLTELSASYSEITVWMSLGSPDWP</sequence>
<proteinExistence type="predicted"/>
<accession>A0AAE9K4U0</accession>